<sequence>MADAHWQDYLFSELGDKRAARNQKYYFKDLSDDQNEELMTWLLEYICSPGKVGAMAAAPTSPYDPFFFVVHPVYERIWAGMRLQKDTVYKQFDWSFKDDDRCRGHHEDDQMPWDNLYDETRAVGDLLTNGEIIKAMDPMNPALPYMYDSFDFSECG</sequence>
<dbReference type="EMBL" id="HBHR01007430">
    <property type="protein sequence ID" value="CAD9861126.1"/>
    <property type="molecule type" value="Transcribed_RNA"/>
</dbReference>
<proteinExistence type="predicted"/>
<evidence type="ECO:0008006" key="2">
    <source>
        <dbReference type="Google" id="ProtNLM"/>
    </source>
</evidence>
<gene>
    <name evidence="1" type="ORF">FJAP1339_LOCUS3648</name>
</gene>
<dbReference type="SUPFAM" id="SSF48056">
    <property type="entry name" value="Di-copper centre-containing domain"/>
    <property type="match status" value="1"/>
</dbReference>
<protein>
    <recommendedName>
        <fullName evidence="2">Tyrosinase copper-binding domain-containing protein</fullName>
    </recommendedName>
</protein>
<name>A0A7S2UWA5_9STRA</name>
<organism evidence="1">
    <name type="scientific">Fibrocapsa japonica</name>
    <dbReference type="NCBI Taxonomy" id="94617"/>
    <lineage>
        <taxon>Eukaryota</taxon>
        <taxon>Sar</taxon>
        <taxon>Stramenopiles</taxon>
        <taxon>Ochrophyta</taxon>
        <taxon>Raphidophyceae</taxon>
        <taxon>Chattonellales</taxon>
        <taxon>Chattonellaceae</taxon>
        <taxon>Fibrocapsa</taxon>
    </lineage>
</organism>
<dbReference type="AlphaFoldDB" id="A0A7S2UWA5"/>
<accession>A0A7S2UWA5</accession>
<dbReference type="InterPro" id="IPR008922">
    <property type="entry name" value="Di-copper_centre_dom_sf"/>
</dbReference>
<reference evidence="1" key="1">
    <citation type="submission" date="2021-01" db="EMBL/GenBank/DDBJ databases">
        <authorList>
            <person name="Corre E."/>
            <person name="Pelletier E."/>
            <person name="Niang G."/>
            <person name="Scheremetjew M."/>
            <person name="Finn R."/>
            <person name="Kale V."/>
            <person name="Holt S."/>
            <person name="Cochrane G."/>
            <person name="Meng A."/>
            <person name="Brown T."/>
            <person name="Cohen L."/>
        </authorList>
    </citation>
    <scope>NUCLEOTIDE SEQUENCE</scope>
    <source>
        <strain evidence="1">CCMP1661</strain>
    </source>
</reference>
<evidence type="ECO:0000313" key="1">
    <source>
        <dbReference type="EMBL" id="CAD9861126.1"/>
    </source>
</evidence>